<keyword evidence="3" id="KW-1185">Reference proteome</keyword>
<dbReference type="InterPro" id="IPR007048">
    <property type="entry name" value="IraD/Gp25-like"/>
</dbReference>
<dbReference type="SUPFAM" id="SSF160719">
    <property type="entry name" value="gpW/gp25-like"/>
    <property type="match status" value="1"/>
</dbReference>
<evidence type="ECO:0000259" key="1">
    <source>
        <dbReference type="Pfam" id="PF04965"/>
    </source>
</evidence>
<feature type="domain" description="IraD/Gp25-like" evidence="1">
    <location>
        <begin position="15"/>
        <end position="84"/>
    </location>
</feature>
<name>A0A7W7B2P4_9SPHN</name>
<proteinExistence type="predicted"/>
<dbReference type="Proteomes" id="UP000566324">
    <property type="component" value="Unassembled WGS sequence"/>
</dbReference>
<comment type="caution">
    <text evidence="2">The sequence shown here is derived from an EMBL/GenBank/DDBJ whole genome shotgun (WGS) entry which is preliminary data.</text>
</comment>
<protein>
    <recommendedName>
        <fullName evidence="1">IraD/Gp25-like domain-containing protein</fullName>
    </recommendedName>
</protein>
<dbReference type="RefSeq" id="WP_184070081.1">
    <property type="nucleotide sequence ID" value="NZ_JACHNZ010000030.1"/>
</dbReference>
<organism evidence="2 3">
    <name type="scientific">Sphingosinicella soli</name>
    <dbReference type="NCBI Taxonomy" id="333708"/>
    <lineage>
        <taxon>Bacteria</taxon>
        <taxon>Pseudomonadati</taxon>
        <taxon>Pseudomonadota</taxon>
        <taxon>Alphaproteobacteria</taxon>
        <taxon>Sphingomonadales</taxon>
        <taxon>Sphingosinicellaceae</taxon>
        <taxon>Sphingosinicella</taxon>
    </lineage>
</organism>
<gene>
    <name evidence="2" type="ORF">GGQ98_002563</name>
</gene>
<evidence type="ECO:0000313" key="3">
    <source>
        <dbReference type="Proteomes" id="UP000566324"/>
    </source>
</evidence>
<sequence>MVGMDKKTGKAIGREQHIVQSIEDILTTPKGTRVMRRDYGASYLAEDGSFRIGTSGVAIASEATELLKEYEPRISIGDVSTRMNGDKLDAIAVSYTDVEGGGVKETQVVFA</sequence>
<accession>A0A7W7B2P4</accession>
<dbReference type="EMBL" id="JACHNZ010000030">
    <property type="protein sequence ID" value="MBB4632935.1"/>
    <property type="molecule type" value="Genomic_DNA"/>
</dbReference>
<evidence type="ECO:0000313" key="2">
    <source>
        <dbReference type="EMBL" id="MBB4632935.1"/>
    </source>
</evidence>
<dbReference type="Pfam" id="PF04965">
    <property type="entry name" value="GPW_gp25"/>
    <property type="match status" value="1"/>
</dbReference>
<dbReference type="Gene3D" id="3.10.450.40">
    <property type="match status" value="1"/>
</dbReference>
<reference evidence="2 3" key="1">
    <citation type="submission" date="2020-08" db="EMBL/GenBank/DDBJ databases">
        <title>Genomic Encyclopedia of Type Strains, Phase IV (KMG-IV): sequencing the most valuable type-strain genomes for metagenomic binning, comparative biology and taxonomic classification.</title>
        <authorList>
            <person name="Goeker M."/>
        </authorList>
    </citation>
    <scope>NUCLEOTIDE SEQUENCE [LARGE SCALE GENOMIC DNA]</scope>
    <source>
        <strain evidence="2 3">DSM 17328</strain>
    </source>
</reference>
<dbReference type="AlphaFoldDB" id="A0A7W7B2P4"/>